<gene>
    <name evidence="2" type="ORF">FOMPIDRAFT_1030645</name>
</gene>
<name>S8E4C6_FOMSC</name>
<dbReference type="AlphaFoldDB" id="S8E4C6"/>
<dbReference type="PANTHER" id="PTHR13211">
    <property type="entry name" value="TELOMERASE CAJAL BODY PROTEIN 1"/>
    <property type="match status" value="1"/>
</dbReference>
<dbReference type="eggNOG" id="KOG2919">
    <property type="taxonomic scope" value="Eukaryota"/>
</dbReference>
<reference evidence="2 3" key="1">
    <citation type="journal article" date="2012" name="Science">
        <title>The Paleozoic origin of enzymatic lignin decomposition reconstructed from 31 fungal genomes.</title>
        <authorList>
            <person name="Floudas D."/>
            <person name="Binder M."/>
            <person name="Riley R."/>
            <person name="Barry K."/>
            <person name="Blanchette R.A."/>
            <person name="Henrissat B."/>
            <person name="Martinez A.T."/>
            <person name="Otillar R."/>
            <person name="Spatafora J.W."/>
            <person name="Yadav J.S."/>
            <person name="Aerts A."/>
            <person name="Benoit I."/>
            <person name="Boyd A."/>
            <person name="Carlson A."/>
            <person name="Copeland A."/>
            <person name="Coutinho P.M."/>
            <person name="de Vries R.P."/>
            <person name="Ferreira P."/>
            <person name="Findley K."/>
            <person name="Foster B."/>
            <person name="Gaskell J."/>
            <person name="Glotzer D."/>
            <person name="Gorecki P."/>
            <person name="Heitman J."/>
            <person name="Hesse C."/>
            <person name="Hori C."/>
            <person name="Igarashi K."/>
            <person name="Jurgens J.A."/>
            <person name="Kallen N."/>
            <person name="Kersten P."/>
            <person name="Kohler A."/>
            <person name="Kuees U."/>
            <person name="Kumar T.K.A."/>
            <person name="Kuo A."/>
            <person name="LaButti K."/>
            <person name="Larrondo L.F."/>
            <person name="Lindquist E."/>
            <person name="Ling A."/>
            <person name="Lombard V."/>
            <person name="Lucas S."/>
            <person name="Lundell T."/>
            <person name="Martin R."/>
            <person name="McLaughlin D.J."/>
            <person name="Morgenstern I."/>
            <person name="Morin E."/>
            <person name="Murat C."/>
            <person name="Nagy L.G."/>
            <person name="Nolan M."/>
            <person name="Ohm R.A."/>
            <person name="Patyshakuliyeva A."/>
            <person name="Rokas A."/>
            <person name="Ruiz-Duenas F.J."/>
            <person name="Sabat G."/>
            <person name="Salamov A."/>
            <person name="Samejima M."/>
            <person name="Schmutz J."/>
            <person name="Slot J.C."/>
            <person name="St John F."/>
            <person name="Stenlid J."/>
            <person name="Sun H."/>
            <person name="Sun S."/>
            <person name="Syed K."/>
            <person name="Tsang A."/>
            <person name="Wiebenga A."/>
            <person name="Young D."/>
            <person name="Pisabarro A."/>
            <person name="Eastwood D.C."/>
            <person name="Martin F."/>
            <person name="Cullen D."/>
            <person name="Grigoriev I.V."/>
            <person name="Hibbett D.S."/>
        </authorList>
    </citation>
    <scope>NUCLEOTIDE SEQUENCE</scope>
    <source>
        <strain evidence="3">FP-58527</strain>
    </source>
</reference>
<dbReference type="FunCoup" id="S8E4C6">
    <property type="interactions" value="508"/>
</dbReference>
<dbReference type="SUPFAM" id="SSF50978">
    <property type="entry name" value="WD40 repeat-like"/>
    <property type="match status" value="1"/>
</dbReference>
<dbReference type="PANTHER" id="PTHR13211:SF0">
    <property type="entry name" value="TELOMERASE CAJAL BODY PROTEIN 1"/>
    <property type="match status" value="1"/>
</dbReference>
<proteinExistence type="predicted"/>
<dbReference type="InterPro" id="IPR015943">
    <property type="entry name" value="WD40/YVTN_repeat-like_dom_sf"/>
</dbReference>
<dbReference type="EMBL" id="KE504152">
    <property type="protein sequence ID" value="EPS99976.1"/>
    <property type="molecule type" value="Genomic_DNA"/>
</dbReference>
<evidence type="ECO:0000313" key="3">
    <source>
        <dbReference type="Proteomes" id="UP000015241"/>
    </source>
</evidence>
<evidence type="ECO:0000256" key="1">
    <source>
        <dbReference type="SAM" id="MobiDB-lite"/>
    </source>
</evidence>
<dbReference type="OrthoDB" id="239865at2759"/>
<dbReference type="InterPro" id="IPR051150">
    <property type="entry name" value="SWT21/TCAB1_mRNA_Telomere"/>
</dbReference>
<dbReference type="STRING" id="743788.S8E4C6"/>
<sequence>MEGIMGTDDVASSQVSAWLPPYFNYSKAPTVAWEHSVPEDEQLQYNFARCAKWCPDGSAALFQCENRSFYLPQMYAVYRSTKNDSSHKAQPRVFGQPGPILEFAWYPSASLRNSAAFCFLASIRECPVKLLDASDGRLRASYRIVDHRERHVAPHSIAFNATADRFYCGFEDAIEVFDVQRPGAGTRLNVTPSKKSKDGLKGIISALAFSPDAHSGVFAAGSLSPPAPSSSNIAIFSEATGEAPIMFLGTEKFSRAPSPDIRASVMQLMFNPTQPYMLYASFRRHATIYAWDLRGDVSYPVYAFGEEALGSAMKATSGVDTRTNQKLKFDIDISGSVLGVGDQHGNVALFEAIPMGTDAGATGSVSESEAPSVRSPPVLKYTAHEDAIGSVNFHPLRPLLLSVSGSRHFDRSPPTTFNETGSSIPDSDSSDDGDDHDAGESGAPRRKQAVVRISRKNPQPVAYDCSAKLWDFDSRGVVRGSTIDTAS</sequence>
<dbReference type="InterPro" id="IPR036322">
    <property type="entry name" value="WD40_repeat_dom_sf"/>
</dbReference>
<keyword evidence="3" id="KW-1185">Reference proteome</keyword>
<feature type="compositionally biased region" description="Acidic residues" evidence="1">
    <location>
        <begin position="428"/>
        <end position="437"/>
    </location>
</feature>
<organism evidence="2 3">
    <name type="scientific">Fomitopsis schrenkii</name>
    <name type="common">Brown rot fungus</name>
    <dbReference type="NCBI Taxonomy" id="2126942"/>
    <lineage>
        <taxon>Eukaryota</taxon>
        <taxon>Fungi</taxon>
        <taxon>Dikarya</taxon>
        <taxon>Basidiomycota</taxon>
        <taxon>Agaricomycotina</taxon>
        <taxon>Agaricomycetes</taxon>
        <taxon>Polyporales</taxon>
        <taxon>Fomitopsis</taxon>
    </lineage>
</organism>
<feature type="compositionally biased region" description="Basic residues" evidence="1">
    <location>
        <begin position="444"/>
        <end position="455"/>
    </location>
</feature>
<accession>S8E4C6</accession>
<evidence type="ECO:0008006" key="4">
    <source>
        <dbReference type="Google" id="ProtNLM"/>
    </source>
</evidence>
<feature type="region of interest" description="Disordered" evidence="1">
    <location>
        <begin position="407"/>
        <end position="457"/>
    </location>
</feature>
<dbReference type="HOGENOM" id="CLU_022731_3_1_1"/>
<dbReference type="Gene3D" id="2.130.10.10">
    <property type="entry name" value="YVTN repeat-like/Quinoprotein amine dehydrogenase"/>
    <property type="match status" value="1"/>
</dbReference>
<dbReference type="Proteomes" id="UP000015241">
    <property type="component" value="Unassembled WGS sequence"/>
</dbReference>
<dbReference type="InParanoid" id="S8E4C6"/>
<evidence type="ECO:0000313" key="2">
    <source>
        <dbReference type="EMBL" id="EPS99976.1"/>
    </source>
</evidence>
<protein>
    <recommendedName>
        <fullName evidence="4">WD40 repeat-like protein</fullName>
    </recommendedName>
</protein>